<gene>
    <name evidence="16" type="ORF">I6I10_10700</name>
</gene>
<comment type="similarity">
    <text evidence="14">Belongs to the class-II pyridoxal-phosphate-dependent aminotransferase family.</text>
</comment>
<evidence type="ECO:0000256" key="1">
    <source>
        <dbReference type="ARBA" id="ARBA00001933"/>
    </source>
</evidence>
<keyword evidence="5" id="KW-0436">Ligase</keyword>
<keyword evidence="16" id="KW-0032">Aminotransferase</keyword>
<keyword evidence="6 16" id="KW-0808">Transferase</keyword>
<name>A0A7T4EEJ1_9CORY</name>
<evidence type="ECO:0000256" key="7">
    <source>
        <dbReference type="ARBA" id="ARBA00022741"/>
    </source>
</evidence>
<accession>A0A7T4EEJ1</accession>
<organism evidence="16 17">
    <name type="scientific">Corynebacterium glucuronolyticum</name>
    <dbReference type="NCBI Taxonomy" id="39791"/>
    <lineage>
        <taxon>Bacteria</taxon>
        <taxon>Bacillati</taxon>
        <taxon>Actinomycetota</taxon>
        <taxon>Actinomycetes</taxon>
        <taxon>Mycobacteriales</taxon>
        <taxon>Corynebacteriaceae</taxon>
        <taxon>Corynebacterium</taxon>
    </lineage>
</organism>
<evidence type="ECO:0000256" key="9">
    <source>
        <dbReference type="ARBA" id="ARBA00022840"/>
    </source>
</evidence>
<dbReference type="InterPro" id="IPR001917">
    <property type="entry name" value="Aminotrans_II_pyridoxalP_BS"/>
</dbReference>
<dbReference type="Pfam" id="PF00155">
    <property type="entry name" value="Aminotran_1_2"/>
    <property type="match status" value="1"/>
</dbReference>
<dbReference type="GO" id="GO:0005524">
    <property type="term" value="F:ATP binding"/>
    <property type="evidence" value="ECO:0007669"/>
    <property type="project" value="UniProtKB-KW"/>
</dbReference>
<dbReference type="InterPro" id="IPR005499">
    <property type="entry name" value="BioW"/>
</dbReference>
<keyword evidence="7" id="KW-0547">Nucleotide-binding</keyword>
<dbReference type="InterPro" id="IPR015422">
    <property type="entry name" value="PyrdxlP-dep_Trfase_small"/>
</dbReference>
<dbReference type="GeneID" id="92759841"/>
<evidence type="ECO:0000313" key="16">
    <source>
        <dbReference type="EMBL" id="QQB45924.1"/>
    </source>
</evidence>
<dbReference type="Pfam" id="PF03744">
    <property type="entry name" value="BioW"/>
    <property type="match status" value="1"/>
</dbReference>
<evidence type="ECO:0000256" key="11">
    <source>
        <dbReference type="ARBA" id="ARBA00022898"/>
    </source>
</evidence>
<dbReference type="EMBL" id="CP066007">
    <property type="protein sequence ID" value="QQB45924.1"/>
    <property type="molecule type" value="Genomic_DNA"/>
</dbReference>
<dbReference type="RefSeq" id="WP_084036235.1">
    <property type="nucleotide sequence ID" value="NZ_CP066007.1"/>
</dbReference>
<comment type="catalytic activity">
    <reaction evidence="13">
        <text>heptanedioate + ATP + CoA = 6-carboxyhexanoyl-CoA + AMP + diphosphate</text>
        <dbReference type="Rhea" id="RHEA:14781"/>
        <dbReference type="ChEBI" id="CHEBI:30616"/>
        <dbReference type="ChEBI" id="CHEBI:33019"/>
        <dbReference type="ChEBI" id="CHEBI:36165"/>
        <dbReference type="ChEBI" id="CHEBI:57287"/>
        <dbReference type="ChEBI" id="CHEBI:57360"/>
        <dbReference type="ChEBI" id="CHEBI:456215"/>
        <dbReference type="EC" id="6.2.1.14"/>
    </reaction>
</comment>
<comment type="pathway">
    <text evidence="3">Metabolic intermediate metabolism; pimeloyl-CoA biosynthesis; pimeloyl-CoA from pimelate: step 1/1.</text>
</comment>
<comment type="catalytic activity">
    <reaction evidence="12">
        <text>6-carboxyhexanoyl-[ACP] + L-alanine + H(+) = (8S)-8-amino-7-oxononanoate + holo-[ACP] + CO2</text>
        <dbReference type="Rhea" id="RHEA:42288"/>
        <dbReference type="Rhea" id="RHEA-COMP:9685"/>
        <dbReference type="Rhea" id="RHEA-COMP:9955"/>
        <dbReference type="ChEBI" id="CHEBI:15378"/>
        <dbReference type="ChEBI" id="CHEBI:16526"/>
        <dbReference type="ChEBI" id="CHEBI:57972"/>
        <dbReference type="ChEBI" id="CHEBI:64479"/>
        <dbReference type="ChEBI" id="CHEBI:78846"/>
        <dbReference type="ChEBI" id="CHEBI:149468"/>
        <dbReference type="EC" id="2.3.1.47"/>
    </reaction>
</comment>
<dbReference type="GO" id="GO:0030170">
    <property type="term" value="F:pyridoxal phosphate binding"/>
    <property type="evidence" value="ECO:0007669"/>
    <property type="project" value="InterPro"/>
</dbReference>
<keyword evidence="11 14" id="KW-0663">Pyridoxal phosphate</keyword>
<evidence type="ECO:0000256" key="4">
    <source>
        <dbReference type="ARBA" id="ARBA00011738"/>
    </source>
</evidence>
<reference evidence="16 17" key="1">
    <citation type="submission" date="2020-12" db="EMBL/GenBank/DDBJ databases">
        <title>FDA dAtabase for Regulatory Grade micrObial Sequences (FDA-ARGOS): Supporting development and validation of Infectious Disease Dx tests.</title>
        <authorList>
            <person name="Sproer C."/>
            <person name="Gronow S."/>
            <person name="Severitt S."/>
            <person name="Schroder I."/>
            <person name="Tallon L."/>
            <person name="Sadzewicz L."/>
            <person name="Zhao X."/>
            <person name="Boylan J."/>
            <person name="Ott S."/>
            <person name="Bowen H."/>
            <person name="Vavikolanu K."/>
            <person name="Mehta A."/>
            <person name="Aluvathingal J."/>
            <person name="Nadendla S."/>
            <person name="Lowell S."/>
            <person name="Myers T."/>
            <person name="Yan Y."/>
            <person name="Sichtig H."/>
        </authorList>
    </citation>
    <scope>NUCLEOTIDE SEQUENCE [LARGE SCALE GENOMIC DNA]</scope>
    <source>
        <strain evidence="16 17">FDAARGOS_1053</strain>
    </source>
</reference>
<sequence>MTPFYSVRMRASRQSTHISGAERLTSHTEDIPGIATSLVTRGFTHELGTPDSLTLTCEQVASPPRLLDPLAVQEHAGPECIPELLSGLPESGWEVVTSPETMRGAALIDIATGRRVEPNHERGVRVTHMDWAELTHGVQAKATKDHFREALVLATKTLSCPGIVAELCVSDDTSYTTGYIARDGVYHRIPRIAPGARGGRAFFVDLTQASVEQIIAYLEHEPVLVRTPPPQPTSLTDELHSRNKTWRSSGLSRSEHVFTTGQDTECIVDGKNYTLFSSSNYLGLATHPEVVRASTDALHRYGAGSGGSRLTTGTTHLHTRLEEELASWLGYPECVLFATGYQANVGLLQSLGELSPTFYSDAANHASLIDGLSLARRKGATMHVYAHGGVPEKVSGRLPLVVTDGLFSMGGDIADLPGLHDCGAPLIVDDAHGLGTLGDTGRGAAELTGVRPEILVGTLSKAFGSEGGFVCCDKELGMYLRNHARSYVYSTALSAGVVAASLTALRLIQESDVVAILHSNIEYARTALDASKAGPMTPIIPVTIGDERNAVRVADFLREHGVWAPAMRYPTVPRGEAIIRVTVSAAHTHSQIDRLAELLRTATTPRR</sequence>
<comment type="cofactor">
    <cofactor evidence="1 14">
        <name>pyridoxal 5'-phosphate</name>
        <dbReference type="ChEBI" id="CHEBI:597326"/>
    </cofactor>
</comment>
<keyword evidence="9" id="KW-0067">ATP-binding</keyword>
<dbReference type="Proteomes" id="UP000596145">
    <property type="component" value="Chromosome"/>
</dbReference>
<dbReference type="InterPro" id="IPR004839">
    <property type="entry name" value="Aminotransferase_I/II_large"/>
</dbReference>
<evidence type="ECO:0000313" key="17">
    <source>
        <dbReference type="Proteomes" id="UP000596145"/>
    </source>
</evidence>
<evidence type="ECO:0000256" key="6">
    <source>
        <dbReference type="ARBA" id="ARBA00022679"/>
    </source>
</evidence>
<dbReference type="OrthoDB" id="9807157at2"/>
<comment type="cofactor">
    <cofactor evidence="2">
        <name>Mg(2+)</name>
        <dbReference type="ChEBI" id="CHEBI:18420"/>
    </cofactor>
</comment>
<dbReference type="InterPro" id="IPR015421">
    <property type="entry name" value="PyrdxlP-dep_Trfase_major"/>
</dbReference>
<protein>
    <submittedName>
        <fullName evidence="16">Aminotransferase class I/II-fold pyridoxal phosphate-dependent enzyme</fullName>
    </submittedName>
</protein>
<evidence type="ECO:0000256" key="13">
    <source>
        <dbReference type="ARBA" id="ARBA00049553"/>
    </source>
</evidence>
<evidence type="ECO:0000256" key="3">
    <source>
        <dbReference type="ARBA" id="ARBA00005075"/>
    </source>
</evidence>
<dbReference type="Gene3D" id="3.40.640.10">
    <property type="entry name" value="Type I PLP-dependent aspartate aminotransferase-like (Major domain)"/>
    <property type="match status" value="1"/>
</dbReference>
<dbReference type="GO" id="GO:0009102">
    <property type="term" value="P:biotin biosynthetic process"/>
    <property type="evidence" value="ECO:0007669"/>
    <property type="project" value="UniProtKB-KW"/>
</dbReference>
<evidence type="ECO:0000256" key="5">
    <source>
        <dbReference type="ARBA" id="ARBA00022598"/>
    </source>
</evidence>
<evidence type="ECO:0000256" key="10">
    <source>
        <dbReference type="ARBA" id="ARBA00022842"/>
    </source>
</evidence>
<comment type="subunit">
    <text evidence="4">Homodimer.</text>
</comment>
<keyword evidence="8" id="KW-0093">Biotin biosynthesis</keyword>
<feature type="domain" description="Aminotransferase class I/classII large" evidence="15">
    <location>
        <begin position="273"/>
        <end position="597"/>
    </location>
</feature>
<keyword evidence="10" id="KW-0460">Magnesium</keyword>
<evidence type="ECO:0000256" key="12">
    <source>
        <dbReference type="ARBA" id="ARBA00047715"/>
    </source>
</evidence>
<dbReference type="GO" id="GO:0008483">
    <property type="term" value="F:transaminase activity"/>
    <property type="evidence" value="ECO:0007669"/>
    <property type="project" value="UniProtKB-KW"/>
</dbReference>
<dbReference type="AlphaFoldDB" id="A0A7T4EEJ1"/>
<evidence type="ECO:0000256" key="8">
    <source>
        <dbReference type="ARBA" id="ARBA00022756"/>
    </source>
</evidence>
<dbReference type="Gene3D" id="3.90.1150.10">
    <property type="entry name" value="Aspartate Aminotransferase, domain 1"/>
    <property type="match status" value="1"/>
</dbReference>
<dbReference type="InterPro" id="IPR050087">
    <property type="entry name" value="AON_synthase_class-II"/>
</dbReference>
<dbReference type="UniPathway" id="UPA00999">
    <property type="reaction ID" value="UER00351"/>
</dbReference>
<dbReference type="GO" id="GO:0008710">
    <property type="term" value="F:8-amino-7-oxononanoate synthase activity"/>
    <property type="evidence" value="ECO:0007669"/>
    <property type="project" value="UniProtKB-EC"/>
</dbReference>
<evidence type="ECO:0000256" key="14">
    <source>
        <dbReference type="RuleBase" id="RU003693"/>
    </source>
</evidence>
<evidence type="ECO:0000259" key="15">
    <source>
        <dbReference type="Pfam" id="PF00155"/>
    </source>
</evidence>
<dbReference type="SUPFAM" id="SSF53383">
    <property type="entry name" value="PLP-dependent transferases"/>
    <property type="match status" value="1"/>
</dbReference>
<dbReference type="GO" id="GO:0042410">
    <property type="term" value="F:6-carboxyhexanoate-CoA ligase activity"/>
    <property type="evidence" value="ECO:0007669"/>
    <property type="project" value="UniProtKB-EC"/>
</dbReference>
<proteinExistence type="inferred from homology"/>
<evidence type="ECO:0000256" key="2">
    <source>
        <dbReference type="ARBA" id="ARBA00001946"/>
    </source>
</evidence>
<dbReference type="InterPro" id="IPR015424">
    <property type="entry name" value="PyrdxlP-dep_Trfase"/>
</dbReference>
<dbReference type="PROSITE" id="PS00599">
    <property type="entry name" value="AA_TRANSFER_CLASS_2"/>
    <property type="match status" value="1"/>
</dbReference>
<dbReference type="PANTHER" id="PTHR13693">
    <property type="entry name" value="CLASS II AMINOTRANSFERASE/8-AMINO-7-OXONONANOATE SYNTHASE"/>
    <property type="match status" value="1"/>
</dbReference>